<sequence length="227" mass="26274">MECEVCNKPIIGKRSDSRYCSISCRNKAYKIRVELRREKELEDSEDTLTAQDLEFLAARQIKAETIQELRSLDREHFNAIMSLKTEYESKIKTLEDTNLKNDFKIERLQDKISDLKEKHAKELTEASTNTTKDTVTAISQMPAIQTALGAFASNVIPIKSEGLSGVEEQISIQERQIVDSIRRMQPDIQENLIQVLYFLFAKNHEEQMQIFRTLQAYFESSNEDEDI</sequence>
<evidence type="ECO:0000313" key="2">
    <source>
        <dbReference type="Proteomes" id="UP000732105"/>
    </source>
</evidence>
<name>A0ABX1WXL4_9BACT</name>
<dbReference type="EMBL" id="RZNH01000023">
    <property type="protein sequence ID" value="NOU60819.1"/>
    <property type="molecule type" value="Genomic_DNA"/>
</dbReference>
<evidence type="ECO:0008006" key="3">
    <source>
        <dbReference type="Google" id="ProtNLM"/>
    </source>
</evidence>
<comment type="caution">
    <text evidence="1">The sequence shown here is derived from an EMBL/GenBank/DDBJ whole genome shotgun (WGS) entry which is preliminary data.</text>
</comment>
<dbReference type="Proteomes" id="UP000732105">
    <property type="component" value="Unassembled WGS sequence"/>
</dbReference>
<gene>
    <name evidence="1" type="ORF">ELS83_13425</name>
</gene>
<dbReference type="RefSeq" id="WP_171596092.1">
    <property type="nucleotide sequence ID" value="NZ_RZNH01000023.1"/>
</dbReference>
<keyword evidence="2" id="KW-1185">Reference proteome</keyword>
<reference evidence="1 2" key="1">
    <citation type="submission" date="2018-12" db="EMBL/GenBank/DDBJ databases">
        <title>Marinifilum JC070 sp. nov., a marine bacterium isolated from Yongle Blue Hole in the South China Sea.</title>
        <authorList>
            <person name="Fu T."/>
        </authorList>
    </citation>
    <scope>NUCLEOTIDE SEQUENCE [LARGE SCALE GENOMIC DNA]</scope>
    <source>
        <strain evidence="1 2">JC070</strain>
    </source>
</reference>
<organism evidence="1 2">
    <name type="scientific">Marinifilum caeruleilacunae</name>
    <dbReference type="NCBI Taxonomy" id="2499076"/>
    <lineage>
        <taxon>Bacteria</taxon>
        <taxon>Pseudomonadati</taxon>
        <taxon>Bacteroidota</taxon>
        <taxon>Bacteroidia</taxon>
        <taxon>Marinilabiliales</taxon>
        <taxon>Marinifilaceae</taxon>
    </lineage>
</organism>
<accession>A0ABX1WXL4</accession>
<evidence type="ECO:0000313" key="1">
    <source>
        <dbReference type="EMBL" id="NOU60819.1"/>
    </source>
</evidence>
<protein>
    <recommendedName>
        <fullName evidence="3">DUF2116 family Zn-ribbon domain-containing protein</fullName>
    </recommendedName>
</protein>
<proteinExistence type="predicted"/>